<evidence type="ECO:0000259" key="6">
    <source>
        <dbReference type="Pfam" id="PF02826"/>
    </source>
</evidence>
<name>A0ABV9E2J8_9ACTN</name>
<reference evidence="8" key="1">
    <citation type="journal article" date="2019" name="Int. J. Syst. Evol. Microbiol.">
        <title>The Global Catalogue of Microorganisms (GCM) 10K type strain sequencing project: providing services to taxonomists for standard genome sequencing and annotation.</title>
        <authorList>
            <consortium name="The Broad Institute Genomics Platform"/>
            <consortium name="The Broad Institute Genome Sequencing Center for Infectious Disease"/>
            <person name="Wu L."/>
            <person name="Ma J."/>
        </authorList>
    </citation>
    <scope>NUCLEOTIDE SEQUENCE [LARGE SCALE GENOMIC DNA]</scope>
    <source>
        <strain evidence="8">XZYJ18</strain>
    </source>
</reference>
<dbReference type="RefSeq" id="WP_378578492.1">
    <property type="nucleotide sequence ID" value="NZ_JBHSFQ010000030.1"/>
</dbReference>
<dbReference type="InterPro" id="IPR029753">
    <property type="entry name" value="D-isomer_DH_CS"/>
</dbReference>
<dbReference type="PROSITE" id="PS00671">
    <property type="entry name" value="D_2_HYDROXYACID_DH_3"/>
    <property type="match status" value="1"/>
</dbReference>
<protein>
    <submittedName>
        <fullName evidence="7">Phosphoglycerate dehydrogenase</fullName>
    </submittedName>
</protein>
<dbReference type="InterPro" id="IPR006139">
    <property type="entry name" value="D-isomer_2_OHA_DH_cat_dom"/>
</dbReference>
<evidence type="ECO:0000313" key="8">
    <source>
        <dbReference type="Proteomes" id="UP001595923"/>
    </source>
</evidence>
<evidence type="ECO:0000256" key="2">
    <source>
        <dbReference type="ARBA" id="ARBA00023002"/>
    </source>
</evidence>
<keyword evidence="2 4" id="KW-0560">Oxidoreductase</keyword>
<keyword evidence="8" id="KW-1185">Reference proteome</keyword>
<dbReference type="SUPFAM" id="SSF51735">
    <property type="entry name" value="NAD(P)-binding Rossmann-fold domains"/>
    <property type="match status" value="1"/>
</dbReference>
<feature type="domain" description="D-isomer specific 2-hydroxyacid dehydrogenase catalytic" evidence="5">
    <location>
        <begin position="19"/>
        <end position="319"/>
    </location>
</feature>
<dbReference type="Pfam" id="PF00389">
    <property type="entry name" value="2-Hacid_dh"/>
    <property type="match status" value="1"/>
</dbReference>
<evidence type="ECO:0000313" key="7">
    <source>
        <dbReference type="EMBL" id="MFC4564927.1"/>
    </source>
</evidence>
<organism evidence="7 8">
    <name type="scientific">Nocardiopsis mangrovi</name>
    <dbReference type="NCBI Taxonomy" id="1179818"/>
    <lineage>
        <taxon>Bacteria</taxon>
        <taxon>Bacillati</taxon>
        <taxon>Actinomycetota</taxon>
        <taxon>Actinomycetes</taxon>
        <taxon>Streptosporangiales</taxon>
        <taxon>Nocardiopsidaceae</taxon>
        <taxon>Nocardiopsis</taxon>
    </lineage>
</organism>
<evidence type="ECO:0000259" key="5">
    <source>
        <dbReference type="Pfam" id="PF00389"/>
    </source>
</evidence>
<accession>A0ABV9E2J8</accession>
<comment type="caution">
    <text evidence="7">The sequence shown here is derived from an EMBL/GenBank/DDBJ whole genome shotgun (WGS) entry which is preliminary data.</text>
</comment>
<dbReference type="InterPro" id="IPR036291">
    <property type="entry name" value="NAD(P)-bd_dom_sf"/>
</dbReference>
<dbReference type="EMBL" id="JBHSFQ010000030">
    <property type="protein sequence ID" value="MFC4564927.1"/>
    <property type="molecule type" value="Genomic_DNA"/>
</dbReference>
<evidence type="ECO:0000256" key="1">
    <source>
        <dbReference type="ARBA" id="ARBA00005854"/>
    </source>
</evidence>
<comment type="similarity">
    <text evidence="1 4">Belongs to the D-isomer specific 2-hydroxyacid dehydrogenase family.</text>
</comment>
<feature type="domain" description="D-isomer specific 2-hydroxyacid dehydrogenase NAD-binding" evidence="6">
    <location>
        <begin position="114"/>
        <end position="287"/>
    </location>
</feature>
<dbReference type="CDD" id="cd12172">
    <property type="entry name" value="PGDH_like_2"/>
    <property type="match status" value="1"/>
</dbReference>
<sequence length="326" mass="34312">MGGTPRVLVTAQFLREGDDVDRYLRDQGCEVVHSQWSGPRRAGELEALLADVDGVVAAGDAYTADVLDAAPRLRVIARCGVGYDSIDVEAATARGIAVCNMPGVNRISVAEMTIALLLLCARHIPANLADVAAGNWRRIQGRELHGATLGLIGAGAIGKAVAERAAAFGMRLIAHDPYPDHEFAARTGLTFTTAEEVLATSDFLSLHLFLNDANRHWLNAERLALMKPTAYVVNTSRGPVVDETALAAALRDGTIAGAGLDVVEVEPMRADNPLRGLPNCHITPHLGGTTDQARARSGIGAARNVVSVLKGETPDGLVNPGALASR</sequence>
<gene>
    <name evidence="7" type="ORF">ACFO4E_23965</name>
</gene>
<dbReference type="Pfam" id="PF02826">
    <property type="entry name" value="2-Hacid_dh_C"/>
    <property type="match status" value="1"/>
</dbReference>
<evidence type="ECO:0000256" key="3">
    <source>
        <dbReference type="ARBA" id="ARBA00023027"/>
    </source>
</evidence>
<dbReference type="InterPro" id="IPR006140">
    <property type="entry name" value="D-isomer_DH_NAD-bd"/>
</dbReference>
<keyword evidence="3" id="KW-0520">NAD</keyword>
<dbReference type="PANTHER" id="PTHR42789">
    <property type="entry name" value="D-ISOMER SPECIFIC 2-HYDROXYACID DEHYDROGENASE FAMILY PROTEIN (AFU_ORTHOLOGUE AFUA_6G10090)"/>
    <property type="match status" value="1"/>
</dbReference>
<dbReference type="InterPro" id="IPR050857">
    <property type="entry name" value="D-2-hydroxyacid_DH"/>
</dbReference>
<evidence type="ECO:0000256" key="4">
    <source>
        <dbReference type="RuleBase" id="RU003719"/>
    </source>
</evidence>
<dbReference type="Gene3D" id="3.40.50.720">
    <property type="entry name" value="NAD(P)-binding Rossmann-like Domain"/>
    <property type="match status" value="2"/>
</dbReference>
<dbReference type="SUPFAM" id="SSF52283">
    <property type="entry name" value="Formate/glycerate dehydrogenase catalytic domain-like"/>
    <property type="match status" value="1"/>
</dbReference>
<dbReference type="PANTHER" id="PTHR42789:SF1">
    <property type="entry name" value="D-ISOMER SPECIFIC 2-HYDROXYACID DEHYDROGENASE FAMILY PROTEIN (AFU_ORTHOLOGUE AFUA_6G10090)"/>
    <property type="match status" value="1"/>
</dbReference>
<proteinExistence type="inferred from homology"/>
<dbReference type="Proteomes" id="UP001595923">
    <property type="component" value="Unassembled WGS sequence"/>
</dbReference>